<protein>
    <recommendedName>
        <fullName evidence="5">DUF4283 domain-containing protein</fullName>
    </recommendedName>
</protein>
<accession>A0AAP0DKD9</accession>
<proteinExistence type="predicted"/>
<feature type="compositionally biased region" description="Gly residues" evidence="1">
    <location>
        <begin position="101"/>
        <end position="119"/>
    </location>
</feature>
<dbReference type="EMBL" id="JBCNJP010000007">
    <property type="protein sequence ID" value="KAK9076549.1"/>
    <property type="molecule type" value="Genomic_DNA"/>
</dbReference>
<reference evidence="3 4" key="1">
    <citation type="submission" date="2024-04" db="EMBL/GenBank/DDBJ databases">
        <title>The reference genome of an endangered Asteraceae, Deinandra increscens subsp. villosa, native to the Central Coast of California.</title>
        <authorList>
            <person name="Guilliams M."/>
            <person name="Hasenstab-Lehman K."/>
            <person name="Meyer R."/>
            <person name="Mcevoy S."/>
        </authorList>
    </citation>
    <scope>NUCLEOTIDE SEQUENCE [LARGE SCALE GENOMIC DNA]</scope>
    <source>
        <tissue evidence="3">Leaf</tissue>
    </source>
</reference>
<feature type="compositionally biased region" description="Pro residues" evidence="1">
    <location>
        <begin position="49"/>
        <end position="87"/>
    </location>
</feature>
<feature type="region of interest" description="Disordered" evidence="1">
    <location>
        <begin position="47"/>
        <end position="123"/>
    </location>
</feature>
<keyword evidence="4" id="KW-1185">Reference proteome</keyword>
<evidence type="ECO:0000256" key="2">
    <source>
        <dbReference type="SAM" id="SignalP"/>
    </source>
</evidence>
<evidence type="ECO:0008006" key="5">
    <source>
        <dbReference type="Google" id="ProtNLM"/>
    </source>
</evidence>
<keyword evidence="2" id="KW-0732">Signal</keyword>
<dbReference type="PANTHER" id="PTHR37702:SF9">
    <property type="entry name" value="PROLINE-RICH FAMILY PROTEIN"/>
    <property type="match status" value="1"/>
</dbReference>
<feature type="chain" id="PRO_5042979668" description="DUF4283 domain-containing protein" evidence="2">
    <location>
        <begin position="26"/>
        <end position="327"/>
    </location>
</feature>
<evidence type="ECO:0000313" key="3">
    <source>
        <dbReference type="EMBL" id="KAK9076549.1"/>
    </source>
</evidence>
<dbReference type="PANTHER" id="PTHR37702">
    <property type="entry name" value="PROLINE-RICH FAMILY PROTEIN"/>
    <property type="match status" value="1"/>
</dbReference>
<dbReference type="Proteomes" id="UP001408789">
    <property type="component" value="Unassembled WGS sequence"/>
</dbReference>
<organism evidence="3 4">
    <name type="scientific">Deinandra increscens subsp. villosa</name>
    <dbReference type="NCBI Taxonomy" id="3103831"/>
    <lineage>
        <taxon>Eukaryota</taxon>
        <taxon>Viridiplantae</taxon>
        <taxon>Streptophyta</taxon>
        <taxon>Embryophyta</taxon>
        <taxon>Tracheophyta</taxon>
        <taxon>Spermatophyta</taxon>
        <taxon>Magnoliopsida</taxon>
        <taxon>eudicotyledons</taxon>
        <taxon>Gunneridae</taxon>
        <taxon>Pentapetalae</taxon>
        <taxon>asterids</taxon>
        <taxon>campanulids</taxon>
        <taxon>Asterales</taxon>
        <taxon>Asteraceae</taxon>
        <taxon>Asteroideae</taxon>
        <taxon>Heliantheae alliance</taxon>
        <taxon>Madieae</taxon>
        <taxon>Madiinae</taxon>
        <taxon>Deinandra</taxon>
    </lineage>
</organism>
<dbReference type="AlphaFoldDB" id="A0AAP0DKD9"/>
<evidence type="ECO:0000256" key="1">
    <source>
        <dbReference type="SAM" id="MobiDB-lite"/>
    </source>
</evidence>
<sequence length="327" mass="35658">MTQLISLFFIISIIAGTTIFRPATARTTSFHSRDQVSCTMCDACDNPCQPSPSPPPPSPPPAATTNCPPPPSPPLPASNPPPTPTTPSAPNVPYYPPPSPDGGGGGGGGGGSGGGGGYGYPTPPPPNPILPYFPFYYYNPPPAGQNSESDQLIINRNQISLTISLILLFLFGDKKGVCIKYLVLETKNISISTRIIFPSCLAPVTQMVKKYSITIRYLGGKSMLLTFYTRSAAEEFLNEKDVWKDYFEDLEIWKGQDIQYERVAWIRIHGIPIQLWNREVTDKYGGLFGEVVHNSEASVFRSSLAYDAIGIVVKSPTRINEVVEVKW</sequence>
<feature type="signal peptide" evidence="2">
    <location>
        <begin position="1"/>
        <end position="25"/>
    </location>
</feature>
<comment type="caution">
    <text evidence="3">The sequence shown here is derived from an EMBL/GenBank/DDBJ whole genome shotgun (WGS) entry which is preliminary data.</text>
</comment>
<name>A0AAP0DKD9_9ASTR</name>
<evidence type="ECO:0000313" key="4">
    <source>
        <dbReference type="Proteomes" id="UP001408789"/>
    </source>
</evidence>
<gene>
    <name evidence="3" type="ORF">SSX86_004883</name>
</gene>